<gene>
    <name evidence="15" type="primary">basS_2</name>
    <name evidence="14" type="ORF">CSF007_2195</name>
    <name evidence="15" type="ORF">NCTC10476_01668</name>
</gene>
<evidence type="ECO:0000256" key="1">
    <source>
        <dbReference type="ARBA" id="ARBA00000085"/>
    </source>
</evidence>
<dbReference type="InterPro" id="IPR036097">
    <property type="entry name" value="HisK_dim/P_sf"/>
</dbReference>
<dbReference type="InterPro" id="IPR050428">
    <property type="entry name" value="TCS_sensor_his_kinase"/>
</dbReference>
<dbReference type="Pfam" id="PF00512">
    <property type="entry name" value="HisKA"/>
    <property type="match status" value="1"/>
</dbReference>
<evidence type="ECO:0000256" key="10">
    <source>
        <dbReference type="ARBA" id="ARBA00023136"/>
    </source>
</evidence>
<comment type="subcellular location">
    <subcellularLocation>
        <location evidence="2">Membrane</location>
    </subcellularLocation>
</comment>
<dbReference type="InterPro" id="IPR005467">
    <property type="entry name" value="His_kinase_dom"/>
</dbReference>
<dbReference type="Gene3D" id="6.10.340.10">
    <property type="match status" value="1"/>
</dbReference>
<organism evidence="14">
    <name type="scientific">Yersinia ruckeri</name>
    <dbReference type="NCBI Taxonomy" id="29486"/>
    <lineage>
        <taxon>Bacteria</taxon>
        <taxon>Pseudomonadati</taxon>
        <taxon>Pseudomonadota</taxon>
        <taxon>Gammaproteobacteria</taxon>
        <taxon>Enterobacterales</taxon>
        <taxon>Yersiniaceae</taxon>
        <taxon>Yersinia</taxon>
    </lineage>
</organism>
<keyword evidence="10 11" id="KW-0472">Membrane</keyword>
<keyword evidence="9" id="KW-0902">Two-component regulatory system</keyword>
<protein>
    <recommendedName>
        <fullName evidence="3">histidine kinase</fullName>
        <ecNumber evidence="3">2.7.13.3</ecNumber>
    </recommendedName>
</protein>
<dbReference type="PANTHER" id="PTHR45436">
    <property type="entry name" value="SENSOR HISTIDINE KINASE YKOH"/>
    <property type="match status" value="1"/>
</dbReference>
<evidence type="ECO:0000256" key="8">
    <source>
        <dbReference type="ARBA" id="ARBA00022989"/>
    </source>
</evidence>
<keyword evidence="7" id="KW-0418">Kinase</keyword>
<sequence length="351" mass="39928">MISMRRRLILMLALILLITQLISALWLWHESQEQIKFLLDETLTAKVRNEKVDTEIAEAIASLLAPSLVMMGITLLASFWAISWIIRPLDQLQQKLSERSADNLTPLEINSDMQEIVAVTGTLNQLFSRLSNTIQQERRFTADAAHELRTPLAGIRLHLELMEKNGVEESQVLINRLDSLMHTIEQLLMLSRAGQNFASGQYQNLDWISDVVLPLQGELTELTDQRKQHLQWILPEHTQVQGESALIRLMLRNLVENAHRYSPVGSTITVQLTTEENGVLLQVLDEGPGIKEHQISELTQAFRRMDQRYGGSGLGLNIVLRIIQLHQGKLSLVNRGDRQGLHAQCWLPNRQ</sequence>
<keyword evidence="4" id="KW-0597">Phosphoprotein</keyword>
<dbReference type="GO" id="GO:0000155">
    <property type="term" value="F:phosphorelay sensor kinase activity"/>
    <property type="evidence" value="ECO:0007669"/>
    <property type="project" value="InterPro"/>
</dbReference>
<accession>A0A0A8VE61</accession>
<proteinExistence type="predicted"/>
<dbReference type="STRING" id="29486.UGYR_11995"/>
<evidence type="ECO:0000256" key="4">
    <source>
        <dbReference type="ARBA" id="ARBA00022553"/>
    </source>
</evidence>
<reference evidence="14" key="1">
    <citation type="journal article" date="2015" name="Genome Announc.">
        <title>Complete Genome Sequence of Yersinia ruckeri Strain CSF007-82, Etiologic Agent of Red Mouth Disease in Salmonid Fish.</title>
        <authorList>
            <person name="Nelson M.C."/>
            <person name="LaPatra S.E."/>
            <person name="Welch T.J."/>
            <person name="Graf J."/>
        </authorList>
    </citation>
    <scope>NUCLEOTIDE SEQUENCE</scope>
    <source>
        <strain evidence="14">CSF007-82</strain>
    </source>
</reference>
<dbReference type="CDD" id="cd00082">
    <property type="entry name" value="HisKA"/>
    <property type="match status" value="1"/>
</dbReference>
<evidence type="ECO:0000256" key="9">
    <source>
        <dbReference type="ARBA" id="ARBA00023012"/>
    </source>
</evidence>
<dbReference type="GO" id="GO:0005886">
    <property type="term" value="C:plasma membrane"/>
    <property type="evidence" value="ECO:0007669"/>
    <property type="project" value="TreeGrafter"/>
</dbReference>
<dbReference type="PANTHER" id="PTHR45436:SF7">
    <property type="entry name" value="SENSOR PROTEIN BASS"/>
    <property type="match status" value="1"/>
</dbReference>
<dbReference type="Gene3D" id="1.10.287.130">
    <property type="match status" value="1"/>
</dbReference>
<dbReference type="Gene3D" id="3.30.565.10">
    <property type="entry name" value="Histidine kinase-like ATPase, C-terminal domain"/>
    <property type="match status" value="1"/>
</dbReference>
<evidence type="ECO:0000256" key="6">
    <source>
        <dbReference type="ARBA" id="ARBA00022692"/>
    </source>
</evidence>
<dbReference type="InterPro" id="IPR003660">
    <property type="entry name" value="HAMP_dom"/>
</dbReference>
<evidence type="ECO:0000256" key="5">
    <source>
        <dbReference type="ARBA" id="ARBA00022679"/>
    </source>
</evidence>
<reference evidence="15 16" key="2">
    <citation type="submission" date="2018-06" db="EMBL/GenBank/DDBJ databases">
        <authorList>
            <consortium name="Pathogen Informatics"/>
            <person name="Doyle S."/>
        </authorList>
    </citation>
    <scope>NUCLEOTIDE SEQUENCE [LARGE SCALE GENOMIC DNA]</scope>
    <source>
        <strain evidence="15 16">NCTC10476</strain>
    </source>
</reference>
<dbReference type="EMBL" id="UHJG01000001">
    <property type="protein sequence ID" value="SUQ00379.1"/>
    <property type="molecule type" value="Genomic_DNA"/>
</dbReference>
<dbReference type="PROSITE" id="PS50885">
    <property type="entry name" value="HAMP"/>
    <property type="match status" value="1"/>
</dbReference>
<dbReference type="EC" id="2.7.13.3" evidence="3"/>
<comment type="catalytic activity">
    <reaction evidence="1">
        <text>ATP + protein L-histidine = ADP + protein N-phospho-L-histidine.</text>
        <dbReference type="EC" id="2.7.13.3"/>
    </reaction>
</comment>
<dbReference type="SUPFAM" id="SSF47384">
    <property type="entry name" value="Homodimeric domain of signal transducing histidine kinase"/>
    <property type="match status" value="1"/>
</dbReference>
<dbReference type="NCBIfam" id="NF008025">
    <property type="entry name" value="PRK10755.1"/>
    <property type="match status" value="1"/>
</dbReference>
<evidence type="ECO:0000256" key="2">
    <source>
        <dbReference type="ARBA" id="ARBA00004370"/>
    </source>
</evidence>
<keyword evidence="6 11" id="KW-0812">Transmembrane</keyword>
<feature type="domain" description="Histidine kinase" evidence="12">
    <location>
        <begin position="143"/>
        <end position="351"/>
    </location>
</feature>
<keyword evidence="5 14" id="KW-0808">Transferase</keyword>
<evidence type="ECO:0000256" key="11">
    <source>
        <dbReference type="SAM" id="Phobius"/>
    </source>
</evidence>
<dbReference type="InterPro" id="IPR003661">
    <property type="entry name" value="HisK_dim/P_dom"/>
</dbReference>
<dbReference type="PRINTS" id="PR00344">
    <property type="entry name" value="BCTRLSENSOR"/>
</dbReference>
<evidence type="ECO:0000313" key="16">
    <source>
        <dbReference type="Proteomes" id="UP000255169"/>
    </source>
</evidence>
<dbReference type="InterPro" id="IPR003594">
    <property type="entry name" value="HATPase_dom"/>
</dbReference>
<evidence type="ECO:0000256" key="3">
    <source>
        <dbReference type="ARBA" id="ARBA00012438"/>
    </source>
</evidence>
<dbReference type="SMART" id="SM00388">
    <property type="entry name" value="HisKA"/>
    <property type="match status" value="1"/>
</dbReference>
<keyword evidence="8 11" id="KW-1133">Transmembrane helix</keyword>
<dbReference type="InterPro" id="IPR036890">
    <property type="entry name" value="HATPase_C_sf"/>
</dbReference>
<evidence type="ECO:0000259" key="12">
    <source>
        <dbReference type="PROSITE" id="PS50109"/>
    </source>
</evidence>
<evidence type="ECO:0000313" key="14">
    <source>
        <dbReference type="EMBL" id="CEK26224.1"/>
    </source>
</evidence>
<feature type="transmembrane region" description="Helical" evidence="11">
    <location>
        <begin position="59"/>
        <end position="86"/>
    </location>
</feature>
<dbReference type="SMART" id="SM00387">
    <property type="entry name" value="HATPase_c"/>
    <property type="match status" value="1"/>
</dbReference>
<feature type="domain" description="HAMP" evidence="13">
    <location>
        <begin position="83"/>
        <end position="135"/>
    </location>
</feature>
<dbReference type="InterPro" id="IPR004358">
    <property type="entry name" value="Sig_transdc_His_kin-like_C"/>
</dbReference>
<dbReference type="Proteomes" id="UP000255169">
    <property type="component" value="Unassembled WGS sequence"/>
</dbReference>
<dbReference type="OrthoDB" id="9809766at2"/>
<dbReference type="GeneID" id="66878208"/>
<dbReference type="PROSITE" id="PS50109">
    <property type="entry name" value="HIS_KIN"/>
    <property type="match status" value="1"/>
</dbReference>
<dbReference type="SUPFAM" id="SSF55874">
    <property type="entry name" value="ATPase domain of HSP90 chaperone/DNA topoisomerase II/histidine kinase"/>
    <property type="match status" value="1"/>
</dbReference>
<dbReference type="EMBL" id="LN681231">
    <property type="protein sequence ID" value="CEK26224.1"/>
    <property type="molecule type" value="Genomic_DNA"/>
</dbReference>
<dbReference type="Pfam" id="PF02518">
    <property type="entry name" value="HATPase_c"/>
    <property type="match status" value="1"/>
</dbReference>
<name>A0A0A8VE61_YERRU</name>
<dbReference type="AlphaFoldDB" id="A0A0A8VE61"/>
<evidence type="ECO:0000313" key="15">
    <source>
        <dbReference type="EMBL" id="SUQ00379.1"/>
    </source>
</evidence>
<keyword evidence="16" id="KW-1185">Reference proteome</keyword>
<dbReference type="RefSeq" id="WP_038251201.1">
    <property type="nucleotide sequence ID" value="NZ_CCYO01000039.1"/>
</dbReference>
<evidence type="ECO:0000256" key="7">
    <source>
        <dbReference type="ARBA" id="ARBA00022777"/>
    </source>
</evidence>
<evidence type="ECO:0000259" key="13">
    <source>
        <dbReference type="PROSITE" id="PS50885"/>
    </source>
</evidence>